<evidence type="ECO:0000256" key="5">
    <source>
        <dbReference type="ARBA" id="ARBA00023239"/>
    </source>
</evidence>
<dbReference type="EMBL" id="FUYR01000001">
    <property type="protein sequence ID" value="SKB34750.1"/>
    <property type="molecule type" value="Genomic_DNA"/>
</dbReference>
<comment type="similarity">
    <text evidence="7">Belongs to the transglycosylase MltG family.</text>
</comment>
<dbReference type="HAMAP" id="MF_02065">
    <property type="entry name" value="MltG"/>
    <property type="match status" value="1"/>
</dbReference>
<dbReference type="GO" id="GO:0009252">
    <property type="term" value="P:peptidoglycan biosynthetic process"/>
    <property type="evidence" value="ECO:0007669"/>
    <property type="project" value="UniProtKB-UniRule"/>
</dbReference>
<organism evidence="8 9">
    <name type="scientific">Daejeonella lutea</name>
    <dbReference type="NCBI Taxonomy" id="572036"/>
    <lineage>
        <taxon>Bacteria</taxon>
        <taxon>Pseudomonadati</taxon>
        <taxon>Bacteroidota</taxon>
        <taxon>Sphingobacteriia</taxon>
        <taxon>Sphingobacteriales</taxon>
        <taxon>Sphingobacteriaceae</taxon>
        <taxon>Daejeonella</taxon>
    </lineage>
</organism>
<dbReference type="Pfam" id="PF02618">
    <property type="entry name" value="YceG"/>
    <property type="match status" value="1"/>
</dbReference>
<dbReference type="GO" id="GO:0008932">
    <property type="term" value="F:lytic endotransglycosylase activity"/>
    <property type="evidence" value="ECO:0007669"/>
    <property type="project" value="UniProtKB-UniRule"/>
</dbReference>
<keyword evidence="1 7" id="KW-1003">Cell membrane</keyword>
<reference evidence="9" key="1">
    <citation type="submission" date="2017-02" db="EMBL/GenBank/DDBJ databases">
        <authorList>
            <person name="Varghese N."/>
            <person name="Submissions S."/>
        </authorList>
    </citation>
    <scope>NUCLEOTIDE SEQUENCE [LARGE SCALE GENOMIC DNA]</scope>
    <source>
        <strain evidence="9">DSM 22385</strain>
    </source>
</reference>
<dbReference type="CDD" id="cd08010">
    <property type="entry name" value="MltG_like"/>
    <property type="match status" value="1"/>
</dbReference>
<sequence>MTTKQNSPLSFKTKVFIALGILFVIMLAGTAFNYYMKYFGPNVTDNSEYLYIKTGSNFDDVYETIRKDEMVKDSISFLNAANNMDYPGTVKPGRYRLKQGMSNRAFINMLKAGNQEPVKISFQNVRLKQTLAGMVAKKLETDSASIGSLLDSASFVEKYGFNKDNVYTMFIPNSYELYWNTSAEKFFIRMHDEYQKFWTAERKSKADKIGLTPIKVSILASIVDGEALKDKEMPIIAGLYMNRLKKGMKLEADPTVIFAANDFTIRRVLNKHLRISSPYNTYMYTGLPPGPINMPSINAIDAVLNYATHDYIYMCAKEDFSGYHNFAKTMAEHSINARKFQQALNARNIRK</sequence>
<accession>A0A1T5AIN6</accession>
<keyword evidence="2 7" id="KW-0812">Transmembrane</keyword>
<feature type="transmembrane region" description="Helical" evidence="7">
    <location>
        <begin position="15"/>
        <end position="36"/>
    </location>
</feature>
<dbReference type="GO" id="GO:0005886">
    <property type="term" value="C:plasma membrane"/>
    <property type="evidence" value="ECO:0007669"/>
    <property type="project" value="UniProtKB-SubCell"/>
</dbReference>
<comment type="subcellular location">
    <subcellularLocation>
        <location evidence="7">Cell membrane</location>
        <topology evidence="7">Single-pass membrane protein</topology>
    </subcellularLocation>
</comment>
<evidence type="ECO:0000256" key="7">
    <source>
        <dbReference type="HAMAP-Rule" id="MF_02065"/>
    </source>
</evidence>
<dbReference type="OrthoDB" id="9814591at2"/>
<evidence type="ECO:0000313" key="9">
    <source>
        <dbReference type="Proteomes" id="UP000189981"/>
    </source>
</evidence>
<dbReference type="Gene3D" id="3.30.1490.480">
    <property type="entry name" value="Endolytic murein transglycosylase"/>
    <property type="match status" value="1"/>
</dbReference>
<dbReference type="PANTHER" id="PTHR30518:SF2">
    <property type="entry name" value="ENDOLYTIC MUREIN TRANSGLYCOSYLASE"/>
    <property type="match status" value="1"/>
</dbReference>
<dbReference type="GO" id="GO:0071555">
    <property type="term" value="P:cell wall organization"/>
    <property type="evidence" value="ECO:0007669"/>
    <property type="project" value="UniProtKB-KW"/>
</dbReference>
<comment type="catalytic activity">
    <reaction evidence="7">
        <text>a peptidoglycan chain = a peptidoglycan chain with N-acetyl-1,6-anhydromuramyl-[peptide] at the reducing end + a peptidoglycan chain with N-acetylglucosamine at the non-reducing end.</text>
        <dbReference type="EC" id="4.2.2.29"/>
    </reaction>
</comment>
<dbReference type="EC" id="4.2.2.29" evidence="7"/>
<dbReference type="STRING" id="572036.SAMN05661099_0760"/>
<name>A0A1T5AIN6_9SPHI</name>
<dbReference type="Gene3D" id="3.30.160.60">
    <property type="entry name" value="Classic Zinc Finger"/>
    <property type="match status" value="1"/>
</dbReference>
<dbReference type="RefSeq" id="WP_079701314.1">
    <property type="nucleotide sequence ID" value="NZ_FUYR01000001.1"/>
</dbReference>
<keyword evidence="6 7" id="KW-0961">Cell wall biogenesis/degradation</keyword>
<evidence type="ECO:0000256" key="4">
    <source>
        <dbReference type="ARBA" id="ARBA00023136"/>
    </source>
</evidence>
<evidence type="ECO:0000256" key="2">
    <source>
        <dbReference type="ARBA" id="ARBA00022692"/>
    </source>
</evidence>
<dbReference type="PANTHER" id="PTHR30518">
    <property type="entry name" value="ENDOLYTIC MUREIN TRANSGLYCOSYLASE"/>
    <property type="match status" value="1"/>
</dbReference>
<evidence type="ECO:0000313" key="8">
    <source>
        <dbReference type="EMBL" id="SKB34750.1"/>
    </source>
</evidence>
<keyword evidence="4 7" id="KW-0472">Membrane</keyword>
<dbReference type="InterPro" id="IPR003770">
    <property type="entry name" value="MLTG-like"/>
</dbReference>
<keyword evidence="5 7" id="KW-0456">Lyase</keyword>
<evidence type="ECO:0000256" key="3">
    <source>
        <dbReference type="ARBA" id="ARBA00022989"/>
    </source>
</evidence>
<keyword evidence="3 7" id="KW-1133">Transmembrane helix</keyword>
<dbReference type="NCBIfam" id="TIGR00247">
    <property type="entry name" value="endolytic transglycosylase MltG"/>
    <property type="match status" value="1"/>
</dbReference>
<dbReference type="AlphaFoldDB" id="A0A1T5AIN6"/>
<dbReference type="Proteomes" id="UP000189981">
    <property type="component" value="Unassembled WGS sequence"/>
</dbReference>
<keyword evidence="9" id="KW-1185">Reference proteome</keyword>
<evidence type="ECO:0000256" key="1">
    <source>
        <dbReference type="ARBA" id="ARBA00022475"/>
    </source>
</evidence>
<gene>
    <name evidence="7" type="primary">mltG</name>
    <name evidence="8" type="ORF">SAMN05661099_0760</name>
</gene>
<evidence type="ECO:0000256" key="6">
    <source>
        <dbReference type="ARBA" id="ARBA00023316"/>
    </source>
</evidence>
<protein>
    <recommendedName>
        <fullName evidence="7">Endolytic murein transglycosylase</fullName>
        <ecNumber evidence="7">4.2.2.29</ecNumber>
    </recommendedName>
    <alternativeName>
        <fullName evidence="7">Peptidoglycan lytic transglycosylase</fullName>
    </alternativeName>
    <alternativeName>
        <fullName evidence="7">Peptidoglycan polymerization terminase</fullName>
    </alternativeName>
</protein>
<proteinExistence type="inferred from homology"/>
<comment type="function">
    <text evidence="7">Functions as a peptidoglycan terminase that cleaves nascent peptidoglycan strands endolytically to terminate their elongation.</text>
</comment>
<feature type="site" description="Important for catalytic activity" evidence="7">
    <location>
        <position position="226"/>
    </location>
</feature>